<evidence type="ECO:0000259" key="1">
    <source>
        <dbReference type="PROSITE" id="PS51186"/>
    </source>
</evidence>
<dbReference type="Gene3D" id="3.40.630.30">
    <property type="match status" value="1"/>
</dbReference>
<sequence length="187" mass="21229">MKLNQHVFDQFPVIRTKRLLLRQIELKDAMEIMKMRQSNRVNQFIARNSITGLEAAEELVKKTSDAFESGSGIGWAGILRDGSQIIGTCGFNRIDYPNNRAEIGGELAVDFWGKNIALEAVTAIVSFGFKEMNLHAIEAVVSPENRGAIYLLESLGFEKEAHYKDRIYFNGVYSDMAVYTLFRLNWK</sequence>
<proteinExistence type="predicted"/>
<evidence type="ECO:0000313" key="2">
    <source>
        <dbReference type="EMBL" id="TSJ48133.1"/>
    </source>
</evidence>
<feature type="domain" description="N-acetyltransferase" evidence="1">
    <location>
        <begin position="19"/>
        <end position="185"/>
    </location>
</feature>
<comment type="caution">
    <text evidence="2">The sequence shown here is derived from an EMBL/GenBank/DDBJ whole genome shotgun (WGS) entry which is preliminary data.</text>
</comment>
<dbReference type="Proteomes" id="UP000316008">
    <property type="component" value="Unassembled WGS sequence"/>
</dbReference>
<keyword evidence="2" id="KW-0808">Transferase</keyword>
<organism evidence="2 3">
    <name type="scientific">Fluviicola chungangensis</name>
    <dbReference type="NCBI Taxonomy" id="2597671"/>
    <lineage>
        <taxon>Bacteria</taxon>
        <taxon>Pseudomonadati</taxon>
        <taxon>Bacteroidota</taxon>
        <taxon>Flavobacteriia</taxon>
        <taxon>Flavobacteriales</taxon>
        <taxon>Crocinitomicaceae</taxon>
        <taxon>Fluviicola</taxon>
    </lineage>
</organism>
<reference evidence="2 3" key="1">
    <citation type="submission" date="2019-07" db="EMBL/GenBank/DDBJ databases">
        <authorList>
            <person name="Huq M.A."/>
        </authorList>
    </citation>
    <scope>NUCLEOTIDE SEQUENCE [LARGE SCALE GENOMIC DNA]</scope>
    <source>
        <strain evidence="2 3">MAH-3</strain>
    </source>
</reference>
<gene>
    <name evidence="2" type="ORF">FO442_03080</name>
</gene>
<name>A0A556N7R7_9FLAO</name>
<dbReference type="RefSeq" id="WP_144331668.1">
    <property type="nucleotide sequence ID" value="NZ_VLPL01000001.1"/>
</dbReference>
<dbReference type="InterPro" id="IPR051531">
    <property type="entry name" value="N-acetyltransferase"/>
</dbReference>
<dbReference type="InterPro" id="IPR000182">
    <property type="entry name" value="GNAT_dom"/>
</dbReference>
<dbReference type="AlphaFoldDB" id="A0A556N7R7"/>
<dbReference type="OrthoDB" id="9811523at2"/>
<keyword evidence="3" id="KW-1185">Reference proteome</keyword>
<dbReference type="Pfam" id="PF13302">
    <property type="entry name" value="Acetyltransf_3"/>
    <property type="match status" value="1"/>
</dbReference>
<protein>
    <submittedName>
        <fullName evidence="2">GNAT family N-acetyltransferase</fullName>
    </submittedName>
</protein>
<dbReference type="EMBL" id="VLPL01000001">
    <property type="protein sequence ID" value="TSJ48133.1"/>
    <property type="molecule type" value="Genomic_DNA"/>
</dbReference>
<dbReference type="InterPro" id="IPR016181">
    <property type="entry name" value="Acyl_CoA_acyltransferase"/>
</dbReference>
<accession>A0A556N7R7</accession>
<dbReference type="GO" id="GO:0016747">
    <property type="term" value="F:acyltransferase activity, transferring groups other than amino-acyl groups"/>
    <property type="evidence" value="ECO:0007669"/>
    <property type="project" value="InterPro"/>
</dbReference>
<evidence type="ECO:0000313" key="3">
    <source>
        <dbReference type="Proteomes" id="UP000316008"/>
    </source>
</evidence>
<dbReference type="SUPFAM" id="SSF55729">
    <property type="entry name" value="Acyl-CoA N-acyltransferases (Nat)"/>
    <property type="match status" value="1"/>
</dbReference>
<dbReference type="PROSITE" id="PS51186">
    <property type="entry name" value="GNAT"/>
    <property type="match status" value="1"/>
</dbReference>
<dbReference type="PANTHER" id="PTHR43792">
    <property type="entry name" value="GNAT FAMILY, PUTATIVE (AFU_ORTHOLOGUE AFUA_3G00765)-RELATED-RELATED"/>
    <property type="match status" value="1"/>
</dbReference>